<feature type="domain" description="NB-ARC" evidence="1">
    <location>
        <begin position="163"/>
        <end position="221"/>
    </location>
</feature>
<dbReference type="AlphaFoldDB" id="A0A7J7NRY8"/>
<dbReference type="GO" id="GO:0043531">
    <property type="term" value="F:ADP binding"/>
    <property type="evidence" value="ECO:0007669"/>
    <property type="project" value="InterPro"/>
</dbReference>
<gene>
    <name evidence="2" type="ORF">GIB67_004124</name>
</gene>
<dbReference type="Proteomes" id="UP000541444">
    <property type="component" value="Unassembled WGS sequence"/>
</dbReference>
<dbReference type="EMBL" id="JACGCM010000628">
    <property type="protein sequence ID" value="KAF6169732.1"/>
    <property type="molecule type" value="Genomic_DNA"/>
</dbReference>
<dbReference type="OrthoDB" id="1898799at2759"/>
<dbReference type="PANTHER" id="PTHR33463:SF218">
    <property type="entry name" value="DISEASE RESISTANCE PROTEIN RPS2-LIKE"/>
    <property type="match status" value="1"/>
</dbReference>
<evidence type="ECO:0000313" key="2">
    <source>
        <dbReference type="EMBL" id="KAF6169732.1"/>
    </source>
</evidence>
<proteinExistence type="predicted"/>
<keyword evidence="3" id="KW-1185">Reference proteome</keyword>
<organism evidence="2 3">
    <name type="scientific">Kingdonia uniflora</name>
    <dbReference type="NCBI Taxonomy" id="39325"/>
    <lineage>
        <taxon>Eukaryota</taxon>
        <taxon>Viridiplantae</taxon>
        <taxon>Streptophyta</taxon>
        <taxon>Embryophyta</taxon>
        <taxon>Tracheophyta</taxon>
        <taxon>Spermatophyta</taxon>
        <taxon>Magnoliopsida</taxon>
        <taxon>Ranunculales</taxon>
        <taxon>Circaeasteraceae</taxon>
        <taxon>Kingdonia</taxon>
    </lineage>
</organism>
<accession>A0A7J7NRY8</accession>
<sequence>MEMATIVAKYVATTAAKYASDPALRHIGYFLMSTTTSSVLSTYVNDLQSKVQEDLLRLEHDVIGKVNLARDNGDVIHEVVQNWLNMVVEVRDEALILFNEAGAINSFFKVCDSASHRIGKESKEKIAIVENLLIEGRSFSSVSDPAPVPERVVEHFNAFASREATKKEVIQALMDDKTNLVGVYGTRGVGKTTLMKEIRKLVEETKLFDKNFWDAVIQQLKKTMCGGMSPVNASIKLSYDFLETSETKLCFLLYALFPEDHRITMDVLVGYAMGEDLRGEMATTAAKYVATTAAKYASDPALRHIGATTMEGAAIAVPIVRYISYVASTATQYAWDHISYFYYYQTYVNDLQRKVQEDLLRLEHDVIGKVNLF</sequence>
<evidence type="ECO:0000313" key="3">
    <source>
        <dbReference type="Proteomes" id="UP000541444"/>
    </source>
</evidence>
<dbReference type="PANTHER" id="PTHR33463">
    <property type="entry name" value="NB-ARC DOMAIN-CONTAINING PROTEIN-RELATED"/>
    <property type="match status" value="1"/>
</dbReference>
<dbReference type="InterPro" id="IPR027417">
    <property type="entry name" value="P-loop_NTPase"/>
</dbReference>
<comment type="caution">
    <text evidence="2">The sequence shown here is derived from an EMBL/GenBank/DDBJ whole genome shotgun (WGS) entry which is preliminary data.</text>
</comment>
<dbReference type="SUPFAM" id="SSF52540">
    <property type="entry name" value="P-loop containing nucleoside triphosphate hydrolases"/>
    <property type="match status" value="1"/>
</dbReference>
<dbReference type="Gene3D" id="3.40.50.300">
    <property type="entry name" value="P-loop containing nucleotide triphosphate hydrolases"/>
    <property type="match status" value="1"/>
</dbReference>
<dbReference type="InterPro" id="IPR050905">
    <property type="entry name" value="Plant_NBS-LRR"/>
</dbReference>
<protein>
    <recommendedName>
        <fullName evidence="1">NB-ARC domain-containing protein</fullName>
    </recommendedName>
</protein>
<dbReference type="InterPro" id="IPR002182">
    <property type="entry name" value="NB-ARC"/>
</dbReference>
<reference evidence="2 3" key="1">
    <citation type="journal article" date="2020" name="IScience">
        <title>Genome Sequencing of the Endangered Kingdonia uniflora (Circaeasteraceae, Ranunculales) Reveals Potential Mechanisms of Evolutionary Specialization.</title>
        <authorList>
            <person name="Sun Y."/>
            <person name="Deng T."/>
            <person name="Zhang A."/>
            <person name="Moore M.J."/>
            <person name="Landis J.B."/>
            <person name="Lin N."/>
            <person name="Zhang H."/>
            <person name="Zhang X."/>
            <person name="Huang J."/>
            <person name="Zhang X."/>
            <person name="Sun H."/>
            <person name="Wang H."/>
        </authorList>
    </citation>
    <scope>NUCLEOTIDE SEQUENCE [LARGE SCALE GENOMIC DNA]</scope>
    <source>
        <strain evidence="2">TB1705</strain>
        <tissue evidence="2">Leaf</tissue>
    </source>
</reference>
<dbReference type="Pfam" id="PF00931">
    <property type="entry name" value="NB-ARC"/>
    <property type="match status" value="1"/>
</dbReference>
<name>A0A7J7NRY8_9MAGN</name>
<evidence type="ECO:0000259" key="1">
    <source>
        <dbReference type="Pfam" id="PF00931"/>
    </source>
</evidence>